<comment type="subcellular location">
    <subcellularLocation>
        <location evidence="1 4">Bacterial flagellum basal body</location>
    </subcellularLocation>
</comment>
<dbReference type="HAMAP" id="MF_00724">
    <property type="entry name" value="FliE"/>
    <property type="match status" value="1"/>
</dbReference>
<dbReference type="AlphaFoldDB" id="A0A0P1FHL0"/>
<dbReference type="GO" id="GO:0005198">
    <property type="term" value="F:structural molecule activity"/>
    <property type="evidence" value="ECO:0007669"/>
    <property type="project" value="UniProtKB-UniRule"/>
</dbReference>
<keyword evidence="6" id="KW-0966">Cell projection</keyword>
<keyword evidence="6" id="KW-0969">Cilium</keyword>
<evidence type="ECO:0000313" key="7">
    <source>
        <dbReference type="Proteomes" id="UP000051298"/>
    </source>
</evidence>
<comment type="similarity">
    <text evidence="2 4">Belongs to the FliE family.</text>
</comment>
<dbReference type="RefSeq" id="WP_038005437.1">
    <property type="nucleotide sequence ID" value="NZ_CYRX01000011.1"/>
</dbReference>
<dbReference type="PANTHER" id="PTHR34653">
    <property type="match status" value="1"/>
</dbReference>
<keyword evidence="3 4" id="KW-0975">Bacterial flagellum</keyword>
<keyword evidence="6" id="KW-0282">Flagellum</keyword>
<evidence type="ECO:0000313" key="6">
    <source>
        <dbReference type="EMBL" id="CUH59923.1"/>
    </source>
</evidence>
<evidence type="ECO:0000256" key="1">
    <source>
        <dbReference type="ARBA" id="ARBA00004117"/>
    </source>
</evidence>
<dbReference type="GO" id="GO:0003774">
    <property type="term" value="F:cytoskeletal motor activity"/>
    <property type="evidence" value="ECO:0007669"/>
    <property type="project" value="InterPro"/>
</dbReference>
<organism evidence="6 7">
    <name type="scientific">Thalassobacter stenotrophicus</name>
    <dbReference type="NCBI Taxonomy" id="266809"/>
    <lineage>
        <taxon>Bacteria</taxon>
        <taxon>Pseudomonadati</taxon>
        <taxon>Pseudomonadota</taxon>
        <taxon>Alphaproteobacteria</taxon>
        <taxon>Rhodobacterales</taxon>
        <taxon>Roseobacteraceae</taxon>
        <taxon>Thalassobacter</taxon>
    </lineage>
</organism>
<gene>
    <name evidence="4 6" type="primary">fliE</name>
    <name evidence="6" type="ORF">THS5294_01212</name>
</gene>
<evidence type="ECO:0000256" key="4">
    <source>
        <dbReference type="HAMAP-Rule" id="MF_00724"/>
    </source>
</evidence>
<name>A0A0P1FHL0_9RHOB</name>
<dbReference type="PANTHER" id="PTHR34653:SF1">
    <property type="entry name" value="FLAGELLAR HOOK-BASAL BODY COMPLEX PROTEIN FLIE"/>
    <property type="match status" value="1"/>
</dbReference>
<dbReference type="Proteomes" id="UP000051298">
    <property type="component" value="Unassembled WGS sequence"/>
</dbReference>
<evidence type="ECO:0000256" key="5">
    <source>
        <dbReference type="NCBIfam" id="TIGR00205"/>
    </source>
</evidence>
<dbReference type="NCBIfam" id="TIGR00205">
    <property type="entry name" value="fliE"/>
    <property type="match status" value="1"/>
</dbReference>
<dbReference type="GO" id="GO:0009425">
    <property type="term" value="C:bacterial-type flagellum basal body"/>
    <property type="evidence" value="ECO:0007669"/>
    <property type="project" value="UniProtKB-SubCell"/>
</dbReference>
<protein>
    <recommendedName>
        <fullName evidence="4 5">Flagellar hook-basal body complex protein FliE</fullName>
    </recommendedName>
</protein>
<dbReference type="eggNOG" id="COG1677">
    <property type="taxonomic scope" value="Bacteria"/>
</dbReference>
<dbReference type="InterPro" id="IPR001624">
    <property type="entry name" value="FliE"/>
</dbReference>
<dbReference type="PRINTS" id="PR01006">
    <property type="entry name" value="FLGHOOKFLIE"/>
</dbReference>
<evidence type="ECO:0000256" key="3">
    <source>
        <dbReference type="ARBA" id="ARBA00023143"/>
    </source>
</evidence>
<dbReference type="GO" id="GO:0071973">
    <property type="term" value="P:bacterial-type flagellum-dependent cell motility"/>
    <property type="evidence" value="ECO:0007669"/>
    <property type="project" value="InterPro"/>
</dbReference>
<dbReference type="EMBL" id="CYRX01000011">
    <property type="protein sequence ID" value="CUH59923.1"/>
    <property type="molecule type" value="Genomic_DNA"/>
</dbReference>
<dbReference type="STRING" id="266809.PM03_09585"/>
<accession>A0A0P1FHL0</accession>
<reference evidence="6 7" key="1">
    <citation type="submission" date="2015-09" db="EMBL/GenBank/DDBJ databases">
        <authorList>
            <consortium name="Swine Surveillance"/>
        </authorList>
    </citation>
    <scope>NUCLEOTIDE SEQUENCE [LARGE SCALE GENOMIC DNA]</scope>
    <source>
        <strain evidence="6 7">CECT 5294</strain>
    </source>
</reference>
<evidence type="ECO:0000256" key="2">
    <source>
        <dbReference type="ARBA" id="ARBA00009272"/>
    </source>
</evidence>
<dbReference type="Pfam" id="PF02049">
    <property type="entry name" value="FliE"/>
    <property type="match status" value="1"/>
</dbReference>
<sequence length="112" mass="11979">MTSVPAVGATTSITATDALNRAKEMTQRAAGNGIEMRPDGPSFGERLKDSLDNVAEAQGDAAKLVRDFEMGTETDLTKVMVAQQVSSLGFQLTLNVRNKALSAYKDIMNMPV</sequence>
<proteinExistence type="inferred from homology"/>